<comment type="catalytic activity">
    <reaction evidence="7">
        <text>L-threonyl-[protein] + ATP = O-phospho-L-threonyl-[protein] + ADP + H(+)</text>
        <dbReference type="Rhea" id="RHEA:46608"/>
        <dbReference type="Rhea" id="RHEA-COMP:11060"/>
        <dbReference type="Rhea" id="RHEA-COMP:11605"/>
        <dbReference type="ChEBI" id="CHEBI:15378"/>
        <dbReference type="ChEBI" id="CHEBI:30013"/>
        <dbReference type="ChEBI" id="CHEBI:30616"/>
        <dbReference type="ChEBI" id="CHEBI:61977"/>
        <dbReference type="ChEBI" id="CHEBI:456216"/>
        <dbReference type="EC" id="2.7.11.1"/>
    </reaction>
</comment>
<organism evidence="11 12">
    <name type="scientific">Lolium multiflorum</name>
    <name type="common">Italian ryegrass</name>
    <name type="synonym">Lolium perenne subsp. multiflorum</name>
    <dbReference type="NCBI Taxonomy" id="4521"/>
    <lineage>
        <taxon>Eukaryota</taxon>
        <taxon>Viridiplantae</taxon>
        <taxon>Streptophyta</taxon>
        <taxon>Embryophyta</taxon>
        <taxon>Tracheophyta</taxon>
        <taxon>Spermatophyta</taxon>
        <taxon>Magnoliopsida</taxon>
        <taxon>Liliopsida</taxon>
        <taxon>Poales</taxon>
        <taxon>Poaceae</taxon>
        <taxon>BOP clade</taxon>
        <taxon>Pooideae</taxon>
        <taxon>Poodae</taxon>
        <taxon>Poeae</taxon>
        <taxon>Poeae Chloroplast Group 2 (Poeae type)</taxon>
        <taxon>Loliodinae</taxon>
        <taxon>Loliinae</taxon>
        <taxon>Lolium</taxon>
    </lineage>
</organism>
<dbReference type="PROSITE" id="PS00108">
    <property type="entry name" value="PROTEIN_KINASE_ST"/>
    <property type="match status" value="1"/>
</dbReference>
<feature type="domain" description="Protein kinase" evidence="10">
    <location>
        <begin position="452"/>
        <end position="723"/>
    </location>
</feature>
<dbReference type="PROSITE" id="PS50011">
    <property type="entry name" value="PROTEIN_KINASE_DOM"/>
    <property type="match status" value="2"/>
</dbReference>
<dbReference type="EMBL" id="JAUUTY010000006">
    <property type="protein sequence ID" value="KAK1613997.1"/>
    <property type="molecule type" value="Genomic_DNA"/>
</dbReference>
<evidence type="ECO:0000256" key="6">
    <source>
        <dbReference type="ARBA" id="ARBA00022840"/>
    </source>
</evidence>
<evidence type="ECO:0000256" key="1">
    <source>
        <dbReference type="ARBA" id="ARBA00012513"/>
    </source>
</evidence>
<dbReference type="Proteomes" id="UP001231189">
    <property type="component" value="Unassembled WGS sequence"/>
</dbReference>
<keyword evidence="4 9" id="KW-0547">Nucleotide-binding</keyword>
<dbReference type="EC" id="2.7.11.1" evidence="1"/>
<evidence type="ECO:0000256" key="5">
    <source>
        <dbReference type="ARBA" id="ARBA00022777"/>
    </source>
</evidence>
<name>A0AAD8VN75_LOLMU</name>
<dbReference type="SMART" id="SM00220">
    <property type="entry name" value="S_TKc"/>
    <property type="match status" value="2"/>
</dbReference>
<dbReference type="AlphaFoldDB" id="A0AAD8VN75"/>
<keyword evidence="3" id="KW-0808">Transferase</keyword>
<evidence type="ECO:0000313" key="12">
    <source>
        <dbReference type="Proteomes" id="UP001231189"/>
    </source>
</evidence>
<dbReference type="InterPro" id="IPR000719">
    <property type="entry name" value="Prot_kinase_dom"/>
</dbReference>
<dbReference type="Pfam" id="PF07714">
    <property type="entry name" value="PK_Tyr_Ser-Thr"/>
    <property type="match status" value="1"/>
</dbReference>
<dbReference type="PANTHER" id="PTHR45707:SF69">
    <property type="entry name" value="CALCIUM-DEPENDENT LIPID-BINDING (CALB DOMAIN) PLANT PHOSPHORIBOSYLTRANSFERASE FAMILY PROTEIN"/>
    <property type="match status" value="1"/>
</dbReference>
<comment type="catalytic activity">
    <reaction evidence="8">
        <text>L-seryl-[protein] + ATP = O-phospho-L-seryl-[protein] + ADP + H(+)</text>
        <dbReference type="Rhea" id="RHEA:17989"/>
        <dbReference type="Rhea" id="RHEA-COMP:9863"/>
        <dbReference type="Rhea" id="RHEA-COMP:11604"/>
        <dbReference type="ChEBI" id="CHEBI:15378"/>
        <dbReference type="ChEBI" id="CHEBI:29999"/>
        <dbReference type="ChEBI" id="CHEBI:30616"/>
        <dbReference type="ChEBI" id="CHEBI:83421"/>
        <dbReference type="ChEBI" id="CHEBI:456216"/>
        <dbReference type="EC" id="2.7.11.1"/>
    </reaction>
</comment>
<accession>A0AAD8VN75</accession>
<feature type="domain" description="Protein kinase" evidence="10">
    <location>
        <begin position="40"/>
        <end position="312"/>
    </location>
</feature>
<dbReference type="InterPro" id="IPR017441">
    <property type="entry name" value="Protein_kinase_ATP_BS"/>
</dbReference>
<dbReference type="Gene3D" id="1.10.510.10">
    <property type="entry name" value="Transferase(Phosphotransferase) domain 1"/>
    <property type="match status" value="2"/>
</dbReference>
<evidence type="ECO:0000256" key="4">
    <source>
        <dbReference type="ARBA" id="ARBA00022741"/>
    </source>
</evidence>
<dbReference type="GO" id="GO:0005524">
    <property type="term" value="F:ATP binding"/>
    <property type="evidence" value="ECO:0007669"/>
    <property type="project" value="UniProtKB-UniRule"/>
</dbReference>
<keyword evidence="6 9" id="KW-0067">ATP-binding</keyword>
<dbReference type="GO" id="GO:0004674">
    <property type="term" value="F:protein serine/threonine kinase activity"/>
    <property type="evidence" value="ECO:0007669"/>
    <property type="project" value="UniProtKB-KW"/>
</dbReference>
<evidence type="ECO:0000256" key="8">
    <source>
        <dbReference type="ARBA" id="ARBA00048679"/>
    </source>
</evidence>
<feature type="binding site" evidence="9">
    <location>
        <position position="68"/>
    </location>
    <ligand>
        <name>ATP</name>
        <dbReference type="ChEBI" id="CHEBI:30616"/>
    </ligand>
</feature>
<dbReference type="SUPFAM" id="SSF56112">
    <property type="entry name" value="Protein kinase-like (PK-like)"/>
    <property type="match status" value="2"/>
</dbReference>
<keyword evidence="12" id="KW-1185">Reference proteome</keyword>
<dbReference type="InterPro" id="IPR001245">
    <property type="entry name" value="Ser-Thr/Tyr_kinase_cat_dom"/>
</dbReference>
<sequence>MDSETSTRPGVDLLERMLIDETAEPTSVSLSLLESITNCFSDDQRIGSGGFAVVYKGIVGKGMIAVKKLTKYDLPEKKFLREVKCLMKAKHKNVVRFLGYCYEMKGEIADFKGETVISDIRNWLLCFEYVPNGSLDNYITDASCGLEWRKRYEIIKGICEGLLHLHDKRIIHLDLKPSNILVDEHMVPKIADFGLSVCLREDQNWASTLNLYGSLGYLPPEFFRGQPGFASDIYSLGVIIVEIVTGQKGYPEDENVVENWRNRLEGSDQKDTQLEQVRVCTKIGMECMDSDPKKRPAATHIVDTLEKTSRTIETGISNSSFEQQVSFLNDQHCQGESAKLSPEYLGKDIKESAETEELGEYVGTPREDHWQQGKEDALGDQWSLWKAQYAKQNVIPQGANISSSNSGLLYKLNNLGIFNTKAHKNYIKNGGPMLENVSHLKLFKKGELKPILKYSNLIGKGDFGEVYKGLVYNVPIVVRKPYSCGVLAIPIFTNEAIIQSQAHHKNIVRLIGCCLEVDDPMLVYEFYSKDSLHDILHGNNTVPLNLSTRLSIAAVSAAGLAYMHTEGHTIMLHGDLKPEYILLDDKFEPKITNFGISRMFSKEELTGTRSISAAFNVSGCMDPIYLETRLRTKQSDVYSFGVVILELLTRKEAKAFNIHSITRKFLENHKQGRKATELFDKEIAVTRDLELLDDLAKIVMECMKPDVEQRPTMVDVAKRLSILSKSRELALLQAS</sequence>
<gene>
    <name evidence="11" type="ORF">QYE76_019514</name>
</gene>
<evidence type="ECO:0000256" key="2">
    <source>
        <dbReference type="ARBA" id="ARBA00022527"/>
    </source>
</evidence>
<evidence type="ECO:0000313" key="11">
    <source>
        <dbReference type="EMBL" id="KAK1613997.1"/>
    </source>
</evidence>
<dbReference type="PANTHER" id="PTHR45707">
    <property type="entry name" value="C2 CALCIUM/LIPID-BINDING PLANT PHOSPHORIBOSYLTRANSFERASE FAMILY PROTEIN"/>
    <property type="match status" value="1"/>
</dbReference>
<dbReference type="PROSITE" id="PS00107">
    <property type="entry name" value="PROTEIN_KINASE_ATP"/>
    <property type="match status" value="2"/>
</dbReference>
<reference evidence="11" key="1">
    <citation type="submission" date="2023-07" db="EMBL/GenBank/DDBJ databases">
        <title>A chromosome-level genome assembly of Lolium multiflorum.</title>
        <authorList>
            <person name="Chen Y."/>
            <person name="Copetti D."/>
            <person name="Kolliker R."/>
            <person name="Studer B."/>
        </authorList>
    </citation>
    <scope>NUCLEOTIDE SEQUENCE</scope>
    <source>
        <strain evidence="11">02402/16</strain>
        <tissue evidence="11">Leaf</tissue>
    </source>
</reference>
<evidence type="ECO:0000256" key="9">
    <source>
        <dbReference type="PROSITE-ProRule" id="PRU10141"/>
    </source>
</evidence>
<dbReference type="FunFam" id="1.10.510.10:FF:001023">
    <property type="entry name" value="Os07g0541700 protein"/>
    <property type="match status" value="1"/>
</dbReference>
<evidence type="ECO:0000256" key="7">
    <source>
        <dbReference type="ARBA" id="ARBA00047899"/>
    </source>
</evidence>
<dbReference type="InterPro" id="IPR008271">
    <property type="entry name" value="Ser/Thr_kinase_AS"/>
</dbReference>
<proteinExistence type="predicted"/>
<keyword evidence="5" id="KW-0418">Kinase</keyword>
<keyword evidence="2" id="KW-0723">Serine/threonine-protein kinase</keyword>
<dbReference type="Gene3D" id="3.30.200.20">
    <property type="entry name" value="Phosphorylase Kinase, domain 1"/>
    <property type="match status" value="2"/>
</dbReference>
<comment type="caution">
    <text evidence="11">The sequence shown here is derived from an EMBL/GenBank/DDBJ whole genome shotgun (WGS) entry which is preliminary data.</text>
</comment>
<protein>
    <recommendedName>
        <fullName evidence="1">non-specific serine/threonine protein kinase</fullName>
        <ecNumber evidence="1">2.7.11.1</ecNumber>
    </recommendedName>
</protein>
<evidence type="ECO:0000256" key="3">
    <source>
        <dbReference type="ARBA" id="ARBA00022679"/>
    </source>
</evidence>
<feature type="binding site" evidence="9">
    <location>
        <position position="480"/>
    </location>
    <ligand>
        <name>ATP</name>
        <dbReference type="ChEBI" id="CHEBI:30616"/>
    </ligand>
</feature>
<dbReference type="InterPro" id="IPR011009">
    <property type="entry name" value="Kinase-like_dom_sf"/>
</dbReference>
<evidence type="ECO:0000259" key="10">
    <source>
        <dbReference type="PROSITE" id="PS50011"/>
    </source>
</evidence>
<dbReference type="Pfam" id="PF00069">
    <property type="entry name" value="Pkinase"/>
    <property type="match status" value="1"/>
</dbReference>